<gene>
    <name evidence="3" type="ORF">L3Y34_000211</name>
</gene>
<name>A0AAE9D8M8_CAEBR</name>
<reference evidence="3 4" key="1">
    <citation type="submission" date="2022-05" db="EMBL/GenBank/DDBJ databases">
        <title>Chromosome-level reference genomes for two strains of Caenorhabditis briggsae: an improved platform for comparative genomics.</title>
        <authorList>
            <person name="Stevens L."/>
            <person name="Andersen E.C."/>
        </authorList>
    </citation>
    <scope>NUCLEOTIDE SEQUENCE [LARGE SCALE GENOMIC DNA]</scope>
    <source>
        <strain evidence="3">QX1410_ONT</strain>
        <tissue evidence="3">Whole-organism</tissue>
    </source>
</reference>
<evidence type="ECO:0000256" key="2">
    <source>
        <dbReference type="ARBA" id="ARBA00076566"/>
    </source>
</evidence>
<dbReference type="InterPro" id="IPR006553">
    <property type="entry name" value="Leu-rich_rpt_Cys-con_subtyp"/>
</dbReference>
<dbReference type="Proteomes" id="UP000827892">
    <property type="component" value="Chromosome III"/>
</dbReference>
<dbReference type="AlphaFoldDB" id="A0AAE9D8M8"/>
<dbReference type="InterPro" id="IPR032675">
    <property type="entry name" value="LRR_dom_sf"/>
</dbReference>
<evidence type="ECO:0000313" key="4">
    <source>
        <dbReference type="Proteomes" id="UP000827892"/>
    </source>
</evidence>
<dbReference type="Gene3D" id="3.80.10.10">
    <property type="entry name" value="Ribonuclease Inhibitor"/>
    <property type="match status" value="1"/>
</dbReference>
<dbReference type="RefSeq" id="XP_002640801.2">
    <property type="nucleotide sequence ID" value="XM_002640755.2"/>
</dbReference>
<accession>A0AAE9D8M8</accession>
<dbReference type="OMA" id="FKRWQEM"/>
<protein>
    <recommendedName>
        <fullName evidence="2">ATP synthase subunit s-like protein</fullName>
    </recommendedName>
</protein>
<dbReference type="EMBL" id="CP090893">
    <property type="protein sequence ID" value="ULT98687.1"/>
    <property type="molecule type" value="Genomic_DNA"/>
</dbReference>
<dbReference type="FunFam" id="3.80.10.10:FF:000168">
    <property type="entry name" value="Distal membrane arm assembly complex 2"/>
    <property type="match status" value="1"/>
</dbReference>
<evidence type="ECO:0000256" key="1">
    <source>
        <dbReference type="ARBA" id="ARBA00006901"/>
    </source>
</evidence>
<dbReference type="SMART" id="SM00367">
    <property type="entry name" value="LRR_CC"/>
    <property type="match status" value="2"/>
</dbReference>
<organism evidence="3 4">
    <name type="scientific">Caenorhabditis briggsae</name>
    <dbReference type="NCBI Taxonomy" id="6238"/>
    <lineage>
        <taxon>Eukaryota</taxon>
        <taxon>Metazoa</taxon>
        <taxon>Ecdysozoa</taxon>
        <taxon>Nematoda</taxon>
        <taxon>Chromadorea</taxon>
        <taxon>Rhabditida</taxon>
        <taxon>Rhabditina</taxon>
        <taxon>Rhabditomorpha</taxon>
        <taxon>Rhabditoidea</taxon>
        <taxon>Rhabditidae</taxon>
        <taxon>Peloderinae</taxon>
        <taxon>Caenorhabditis</taxon>
    </lineage>
</organism>
<proteinExistence type="inferred from homology"/>
<sequence>MNRVQISIRSMKTSAKSYGWVHKWSRFKRWQEMQAAHAENVQEKQRNQSFIKLPTGLYITPERPDDLTPKKAPADMTRKDTGQLPMELLTWHTQMRYVDHSIDNIKRYRRYKNFQHMQYDQRVIPERLLFLGADLAAAHFLVHRGAAVKFVGDDNWYKKDKWNRYSLPGQKVDNLFIEAIDASNTQIMFEGLENLENLSHLRLLRLANCEFIDDWSIGRIGGLLPNLEMLDLSGCHRISSKGLMGLKNSKKLKFLRLEGLSDIKNLGKSALILEDLLPKLKVLGMDYEAAFRQVEAENRLLEQERVVLDGKGNAFMEDDNSRLFLVMSTSSEERAVTDDNDNPIMTSTVRREIPKMSDLEFEKINALSGGKLRHLLVGSPSGYEWNETTEKILEHEASLNLADDVITDPKMLPHGKRPEFELEESRSKLEDAKIQFLKEFGGNLITEEEDQEENSKKLLKSH</sequence>
<dbReference type="KEGG" id="cbr:CBG_15682"/>
<comment type="similarity">
    <text evidence="1">Belongs to the ATP synthase subunit s family.</text>
</comment>
<dbReference type="SUPFAM" id="SSF52047">
    <property type="entry name" value="RNI-like"/>
    <property type="match status" value="1"/>
</dbReference>
<evidence type="ECO:0000313" key="3">
    <source>
        <dbReference type="EMBL" id="ULT98687.1"/>
    </source>
</evidence>